<comment type="similarity">
    <text evidence="1">Belongs to the nuclear hormone receptor family. NR1 subfamily.</text>
</comment>
<reference evidence="15 16" key="1">
    <citation type="submission" date="2025-04" db="UniProtKB">
        <authorList>
            <consortium name="RefSeq"/>
        </authorList>
    </citation>
    <scope>IDENTIFICATION</scope>
    <source>
        <tissue evidence="15 16">Sperm</tissue>
    </source>
</reference>
<dbReference type="GO" id="GO:0030154">
    <property type="term" value="P:cell differentiation"/>
    <property type="evidence" value="ECO:0007669"/>
    <property type="project" value="TreeGrafter"/>
</dbReference>
<dbReference type="AlphaFoldDB" id="A0AAJ7TFE1"/>
<keyword evidence="2 10" id="KW-0479">Metal-binding</keyword>
<dbReference type="PROSITE" id="PS51030">
    <property type="entry name" value="NUCLEAR_REC_DBD_2"/>
    <property type="match status" value="1"/>
</dbReference>
<evidence type="ECO:0000256" key="3">
    <source>
        <dbReference type="ARBA" id="ARBA00022771"/>
    </source>
</evidence>
<feature type="domain" description="Nuclear receptor" evidence="12">
    <location>
        <begin position="149"/>
        <end position="224"/>
    </location>
</feature>
<feature type="domain" description="NR LBD" evidence="13">
    <location>
        <begin position="281"/>
        <end position="507"/>
    </location>
</feature>
<dbReference type="Proteomes" id="UP001318040">
    <property type="component" value="Chromosome 24"/>
</dbReference>
<dbReference type="Pfam" id="PF00105">
    <property type="entry name" value="zf-C4"/>
    <property type="match status" value="1"/>
</dbReference>
<dbReference type="InterPro" id="IPR000536">
    <property type="entry name" value="Nucl_hrmn_rcpt_lig-bd"/>
</dbReference>
<evidence type="ECO:0000259" key="13">
    <source>
        <dbReference type="PROSITE" id="PS51843"/>
    </source>
</evidence>
<dbReference type="GO" id="GO:0090575">
    <property type="term" value="C:RNA polymerase II transcription regulator complex"/>
    <property type="evidence" value="ECO:0007669"/>
    <property type="project" value="TreeGrafter"/>
</dbReference>
<keyword evidence="7 10" id="KW-0804">Transcription</keyword>
<keyword evidence="8 10" id="KW-0675">Receptor</keyword>
<evidence type="ECO:0000259" key="12">
    <source>
        <dbReference type="PROSITE" id="PS51030"/>
    </source>
</evidence>
<proteinExistence type="inferred from homology"/>
<dbReference type="InterPro" id="IPR013088">
    <property type="entry name" value="Znf_NHR/GATA"/>
</dbReference>
<evidence type="ECO:0000256" key="9">
    <source>
        <dbReference type="ARBA" id="ARBA00023242"/>
    </source>
</evidence>
<evidence type="ECO:0000256" key="2">
    <source>
        <dbReference type="ARBA" id="ARBA00022723"/>
    </source>
</evidence>
<dbReference type="Gene3D" id="3.30.50.10">
    <property type="entry name" value="Erythroid Transcription Factor GATA-1, subunit A"/>
    <property type="match status" value="1"/>
</dbReference>
<evidence type="ECO:0000256" key="7">
    <source>
        <dbReference type="ARBA" id="ARBA00023163"/>
    </source>
</evidence>
<keyword evidence="4 10" id="KW-0862">Zinc</keyword>
<dbReference type="PANTHER" id="PTHR24082">
    <property type="entry name" value="NUCLEAR HORMONE RECEPTOR"/>
    <property type="match status" value="1"/>
</dbReference>
<dbReference type="PROSITE" id="PS00031">
    <property type="entry name" value="NUCLEAR_REC_DBD_1"/>
    <property type="match status" value="1"/>
</dbReference>
<evidence type="ECO:0000256" key="5">
    <source>
        <dbReference type="ARBA" id="ARBA00023015"/>
    </source>
</evidence>
<evidence type="ECO:0000256" key="6">
    <source>
        <dbReference type="ARBA" id="ARBA00023125"/>
    </source>
</evidence>
<dbReference type="GO" id="GO:0000122">
    <property type="term" value="P:negative regulation of transcription by RNA polymerase II"/>
    <property type="evidence" value="ECO:0007669"/>
    <property type="project" value="TreeGrafter"/>
</dbReference>
<dbReference type="SUPFAM" id="SSF48508">
    <property type="entry name" value="Nuclear receptor ligand-binding domain"/>
    <property type="match status" value="1"/>
</dbReference>
<dbReference type="SMART" id="SM00399">
    <property type="entry name" value="ZnF_C4"/>
    <property type="match status" value="1"/>
</dbReference>
<dbReference type="PRINTS" id="PR00398">
    <property type="entry name" value="STRDHORMONER"/>
</dbReference>
<dbReference type="GO" id="GO:0045944">
    <property type="term" value="P:positive regulation of transcription by RNA polymerase II"/>
    <property type="evidence" value="ECO:0007669"/>
    <property type="project" value="TreeGrafter"/>
</dbReference>
<evidence type="ECO:0000313" key="14">
    <source>
        <dbReference type="Proteomes" id="UP001318040"/>
    </source>
</evidence>
<dbReference type="SMR" id="A0AAJ7TFE1"/>
<keyword evidence="3 10" id="KW-0863">Zinc-finger</keyword>
<organism evidence="14 16">
    <name type="scientific">Petromyzon marinus</name>
    <name type="common">Sea lamprey</name>
    <dbReference type="NCBI Taxonomy" id="7757"/>
    <lineage>
        <taxon>Eukaryota</taxon>
        <taxon>Metazoa</taxon>
        <taxon>Chordata</taxon>
        <taxon>Craniata</taxon>
        <taxon>Vertebrata</taxon>
        <taxon>Cyclostomata</taxon>
        <taxon>Hyperoartia</taxon>
        <taxon>Petromyzontiformes</taxon>
        <taxon>Petromyzontidae</taxon>
        <taxon>Petromyzon</taxon>
    </lineage>
</organism>
<dbReference type="InterPro" id="IPR001628">
    <property type="entry name" value="Znf_hrmn_rcpt"/>
</dbReference>
<comment type="subcellular location">
    <subcellularLocation>
        <location evidence="10">Nucleus</location>
    </subcellularLocation>
</comment>
<name>A0AAJ7TFE1_PETMA</name>
<feature type="compositionally biased region" description="Low complexity" evidence="11">
    <location>
        <begin position="97"/>
        <end position="112"/>
    </location>
</feature>
<dbReference type="PRINTS" id="PR00546">
    <property type="entry name" value="THYROIDHORMR"/>
</dbReference>
<dbReference type="Pfam" id="PF00104">
    <property type="entry name" value="Hormone_recep"/>
    <property type="match status" value="1"/>
</dbReference>
<evidence type="ECO:0000256" key="8">
    <source>
        <dbReference type="ARBA" id="ARBA00023170"/>
    </source>
</evidence>
<dbReference type="GO" id="GO:0000978">
    <property type="term" value="F:RNA polymerase II cis-regulatory region sequence-specific DNA binding"/>
    <property type="evidence" value="ECO:0007669"/>
    <property type="project" value="TreeGrafter"/>
</dbReference>
<dbReference type="InterPro" id="IPR001723">
    <property type="entry name" value="Nuclear_hrmn_rcpt"/>
</dbReference>
<dbReference type="GO" id="GO:0008270">
    <property type="term" value="F:zinc ion binding"/>
    <property type="evidence" value="ECO:0007669"/>
    <property type="project" value="UniProtKB-KW"/>
</dbReference>
<dbReference type="PROSITE" id="PS51843">
    <property type="entry name" value="NR_LBD"/>
    <property type="match status" value="1"/>
</dbReference>
<dbReference type="InterPro" id="IPR050234">
    <property type="entry name" value="Nuclear_hormone_rcpt_NR1"/>
</dbReference>
<evidence type="ECO:0000313" key="15">
    <source>
        <dbReference type="RefSeq" id="XP_032815938.1"/>
    </source>
</evidence>
<evidence type="ECO:0000256" key="11">
    <source>
        <dbReference type="SAM" id="MobiDB-lite"/>
    </source>
</evidence>
<dbReference type="InterPro" id="IPR035500">
    <property type="entry name" value="NHR-like_dom_sf"/>
</dbReference>
<accession>A0AAJ7TFE1</accession>
<dbReference type="RefSeq" id="XP_032815940.1">
    <property type="nucleotide sequence ID" value="XM_032960049.1"/>
</dbReference>
<dbReference type="SMART" id="SM00430">
    <property type="entry name" value="HOLI"/>
    <property type="match status" value="1"/>
</dbReference>
<evidence type="ECO:0000256" key="10">
    <source>
        <dbReference type="RuleBase" id="RU004334"/>
    </source>
</evidence>
<protein>
    <submittedName>
        <fullName evidence="15 16">Bile acid receptor-like isoform X1</fullName>
    </submittedName>
</protein>
<dbReference type="Gene3D" id="1.10.565.10">
    <property type="entry name" value="Retinoid X Receptor"/>
    <property type="match status" value="1"/>
</dbReference>
<dbReference type="KEGG" id="pmrn:116945589"/>
<evidence type="ECO:0000256" key="1">
    <source>
        <dbReference type="ARBA" id="ARBA00008092"/>
    </source>
</evidence>
<keyword evidence="9 10" id="KW-0539">Nucleus</keyword>
<evidence type="ECO:0000313" key="16">
    <source>
        <dbReference type="RefSeq" id="XP_032815940.1"/>
    </source>
</evidence>
<dbReference type="PANTHER" id="PTHR24082:SF507">
    <property type="entry name" value="BILE ACID RECEPTOR-RELATED"/>
    <property type="match status" value="1"/>
</dbReference>
<keyword evidence="6 10" id="KW-0238">DNA-binding</keyword>
<evidence type="ECO:0000256" key="4">
    <source>
        <dbReference type="ARBA" id="ARBA00022833"/>
    </source>
</evidence>
<dbReference type="InterPro" id="IPR001728">
    <property type="entry name" value="ThyrH_rcpt"/>
</dbReference>
<dbReference type="FunFam" id="3.30.50.10:FF:000031">
    <property type="entry name" value="Ecdysone receptor A1"/>
    <property type="match status" value="1"/>
</dbReference>
<gene>
    <name evidence="15 16" type="primary">LOC116945589</name>
</gene>
<dbReference type="GO" id="GO:0050728">
    <property type="term" value="P:negative regulation of inflammatory response"/>
    <property type="evidence" value="ECO:0007669"/>
    <property type="project" value="TreeGrafter"/>
</dbReference>
<feature type="region of interest" description="Disordered" evidence="11">
    <location>
        <begin position="65"/>
        <end position="140"/>
    </location>
</feature>
<dbReference type="GO" id="GO:0004879">
    <property type="term" value="F:nuclear receptor activity"/>
    <property type="evidence" value="ECO:0007669"/>
    <property type="project" value="InterPro"/>
</dbReference>
<sequence length="507" mass="56687">MSDVGESSEGARSSFENASMFDVISEHMALSLPELELQLLQAGTFPDVHYDYGVVPCPYAHDSLATGEQRSPGSPRSVYHRTHSARWPAETPGRIGGPSSSCSSSSGGSVAASGGGSSTSGSPQPHLTEMEVASSSRQQSAGRTLKDAQDLCLVCGDRASGYHYNALTCEGCKGFFRRSITKKASYVCKNGGACEMDMYMRRKCQQCRLRKCREVGMLAECLLTDIQCQSKRMRKHPKRAMARTGLSDDVSATDGPHNLAPGTSVCRQPTADQDEWALTGEQQRLIDVIVGEHRKYRIPHDTLQKFVQFQEYWEGGDKEKLWEIATIQVQVLVEFTKNLPGFQTLDHEDQIALLKGSAIEAMILRSAQVYNSRATDPHAMLINEKKMRTLNIAEEFIEPMFIFYRSMGDLNATETEYALLTATAILSADRPYVRGHHLVESLQEPLLDILYKLSKQQHRQDPQHFARLVGKLTELRTLNHNHSEVLMSWRLQDQKLTPLLCEIWDIQ</sequence>
<dbReference type="PRINTS" id="PR00047">
    <property type="entry name" value="STROIDFINGER"/>
</dbReference>
<keyword evidence="5 10" id="KW-0805">Transcription regulation</keyword>
<dbReference type="SUPFAM" id="SSF57716">
    <property type="entry name" value="Glucocorticoid receptor-like (DNA-binding domain)"/>
    <property type="match status" value="1"/>
</dbReference>
<keyword evidence="14" id="KW-1185">Reference proteome</keyword>
<dbReference type="RefSeq" id="XP_032815938.1">
    <property type="nucleotide sequence ID" value="XM_032960047.1"/>
</dbReference>